<reference evidence="4 5" key="1">
    <citation type="submission" date="2024-03" db="EMBL/GenBank/DDBJ databases">
        <title>Community enrichment and isolation of bacterial strains for fucoidan degradation.</title>
        <authorList>
            <person name="Sichert A."/>
        </authorList>
    </citation>
    <scope>NUCLEOTIDE SEQUENCE [LARGE SCALE GENOMIC DNA]</scope>
    <source>
        <strain evidence="4 5">AS76</strain>
    </source>
</reference>
<comment type="similarity">
    <text evidence="1">Belongs to the bacterial solute-binding protein 3 family.</text>
</comment>
<dbReference type="RefSeq" id="WP_231902218.1">
    <property type="nucleotide sequence ID" value="NZ_CAXBCE010000019.1"/>
</dbReference>
<dbReference type="PANTHER" id="PTHR35936:SF6">
    <property type="entry name" value="AMINO ACID ABC TRANSPORTER SUBSTRATE-BINDING PAAT FAMILY PROTEIN"/>
    <property type="match status" value="1"/>
</dbReference>
<evidence type="ECO:0000256" key="2">
    <source>
        <dbReference type="ARBA" id="ARBA00022729"/>
    </source>
</evidence>
<comment type="caution">
    <text evidence="4">The sequence shown here is derived from an EMBL/GenBank/DDBJ whole genome shotgun (WGS) entry which is preliminary data.</text>
</comment>
<dbReference type="InterPro" id="IPR001638">
    <property type="entry name" value="Solute-binding_3/MltF_N"/>
</dbReference>
<dbReference type="SUPFAM" id="SSF53850">
    <property type="entry name" value="Periplasmic binding protein-like II"/>
    <property type="match status" value="1"/>
</dbReference>
<dbReference type="Proteomes" id="UP001449225">
    <property type="component" value="Unassembled WGS sequence"/>
</dbReference>
<evidence type="ECO:0000259" key="3">
    <source>
        <dbReference type="SMART" id="SM00062"/>
    </source>
</evidence>
<dbReference type="Gene3D" id="3.40.190.10">
    <property type="entry name" value="Periplasmic binding protein-like II"/>
    <property type="match status" value="2"/>
</dbReference>
<evidence type="ECO:0000313" key="4">
    <source>
        <dbReference type="EMBL" id="MEM5537744.1"/>
    </source>
</evidence>
<dbReference type="EMBL" id="JBBMRA010000018">
    <property type="protein sequence ID" value="MEM5537744.1"/>
    <property type="molecule type" value="Genomic_DNA"/>
</dbReference>
<keyword evidence="2" id="KW-0732">Signal</keyword>
<proteinExistence type="inferred from homology"/>
<dbReference type="SMART" id="SM00062">
    <property type="entry name" value="PBPb"/>
    <property type="match status" value="1"/>
</dbReference>
<sequence length="262" mass="29825">MKSHTYSLLFFIVIALLPLSILRADECSTLTATGNAEYPPYLWRDPKGGKQLLGANQYVVDEVAKRLGIVIELKDVGSWARAQEALKRGEVDLLAGAFYTDSRRHYMDYIYPAFLNTTSVVWSKPGVSDRYHAREDLIGLKGVTVIDNSFGQEFDEYIKAKLDLTYVPSLKQAFLMLSRDRADYILYEKNPGLVYAELLGYKGRFDILAPEVSAESLYLTISRQSKCNTPMFRERLAKTIRDMQADGFMDKALIQGFESWRL</sequence>
<dbReference type="Pfam" id="PF00497">
    <property type="entry name" value="SBP_bac_3"/>
    <property type="match status" value="1"/>
</dbReference>
<gene>
    <name evidence="4" type="ORF">WNY58_15255</name>
</gene>
<evidence type="ECO:0000313" key="5">
    <source>
        <dbReference type="Proteomes" id="UP001449225"/>
    </source>
</evidence>
<keyword evidence="5" id="KW-1185">Reference proteome</keyword>
<protein>
    <submittedName>
        <fullName evidence="4">Transporter substrate-binding domain-containing protein</fullName>
    </submittedName>
</protein>
<evidence type="ECO:0000256" key="1">
    <source>
        <dbReference type="ARBA" id="ARBA00010333"/>
    </source>
</evidence>
<feature type="domain" description="Solute-binding protein family 3/N-terminal" evidence="3">
    <location>
        <begin position="29"/>
        <end position="261"/>
    </location>
</feature>
<dbReference type="PANTHER" id="PTHR35936">
    <property type="entry name" value="MEMBRANE-BOUND LYTIC MUREIN TRANSGLYCOSYLASE F"/>
    <property type="match status" value="1"/>
</dbReference>
<name>A0ABU9TVJ9_9GAMM</name>
<organism evidence="4 5">
    <name type="scientific">Neptuniibacter pectenicola</name>
    <dbReference type="NCBI Taxonomy" id="1806669"/>
    <lineage>
        <taxon>Bacteria</taxon>
        <taxon>Pseudomonadati</taxon>
        <taxon>Pseudomonadota</taxon>
        <taxon>Gammaproteobacteria</taxon>
        <taxon>Oceanospirillales</taxon>
        <taxon>Oceanospirillaceae</taxon>
        <taxon>Neptuniibacter</taxon>
    </lineage>
</organism>
<accession>A0ABU9TVJ9</accession>